<dbReference type="EMBL" id="JAUUTY010000001">
    <property type="protein sequence ID" value="KAK1698933.1"/>
    <property type="molecule type" value="Genomic_DNA"/>
</dbReference>
<reference evidence="2" key="1">
    <citation type="submission" date="2023-07" db="EMBL/GenBank/DDBJ databases">
        <title>A chromosome-level genome assembly of Lolium multiflorum.</title>
        <authorList>
            <person name="Chen Y."/>
            <person name="Copetti D."/>
            <person name="Kolliker R."/>
            <person name="Studer B."/>
        </authorList>
    </citation>
    <scope>NUCLEOTIDE SEQUENCE</scope>
    <source>
        <strain evidence="2">02402/16</strain>
        <tissue evidence="2">Leaf</tissue>
    </source>
</reference>
<dbReference type="Proteomes" id="UP001231189">
    <property type="component" value="Unassembled WGS sequence"/>
</dbReference>
<dbReference type="InterPro" id="IPR001810">
    <property type="entry name" value="F-box_dom"/>
</dbReference>
<dbReference type="Pfam" id="PF00646">
    <property type="entry name" value="F-box"/>
    <property type="match status" value="1"/>
</dbReference>
<evidence type="ECO:0000313" key="3">
    <source>
        <dbReference type="Proteomes" id="UP001231189"/>
    </source>
</evidence>
<sequence length="448" mass="50541">MGDSTTTTTPSDDVVGEVLLRLDDVATLFRCAITCKRWRRLVAEPYFILRRKWPPSLVGFFTRRCLGGGAGTTTPTDSSTQLACVPWPGSTLLGTRPRALSSFLRADDAAAAAVVDAATPLATRGGLLLVRLYLRLRDDELKPKTFCLAPVSNPIVGLAVCNPFAGTWDVLPELDCQSRLSSSIDYGCDILPSIARDGSPAFKVLMIGKDKDKAQYNLHTFVSGEERWRAPTKCFDMMEHQIWSMEDRKAIVCRGYAHWLFISELNQFHVLNVEIETGHVSLTKLVSPTKDWIIKSNIDDFEAALAHNQRLLDDLWYANCLQTTSNGACLSLCTYRDRRLEIWTRHQEDGNKSGDGDAEWRHTREIDHKLTELIQKLEKPSCIWSAERSGTLLIKERILERKSLYIAHLDTGTLEEATDQFCDYARNGIMPMEIDWPTFFMSCLNRVK</sequence>
<evidence type="ECO:0000259" key="1">
    <source>
        <dbReference type="Pfam" id="PF00646"/>
    </source>
</evidence>
<dbReference type="AlphaFoldDB" id="A0AAD8U6S7"/>
<evidence type="ECO:0000313" key="2">
    <source>
        <dbReference type="EMBL" id="KAK1698933.1"/>
    </source>
</evidence>
<organism evidence="2 3">
    <name type="scientific">Lolium multiflorum</name>
    <name type="common">Italian ryegrass</name>
    <name type="synonym">Lolium perenne subsp. multiflorum</name>
    <dbReference type="NCBI Taxonomy" id="4521"/>
    <lineage>
        <taxon>Eukaryota</taxon>
        <taxon>Viridiplantae</taxon>
        <taxon>Streptophyta</taxon>
        <taxon>Embryophyta</taxon>
        <taxon>Tracheophyta</taxon>
        <taxon>Spermatophyta</taxon>
        <taxon>Magnoliopsida</taxon>
        <taxon>Liliopsida</taxon>
        <taxon>Poales</taxon>
        <taxon>Poaceae</taxon>
        <taxon>BOP clade</taxon>
        <taxon>Pooideae</taxon>
        <taxon>Poodae</taxon>
        <taxon>Poeae</taxon>
        <taxon>Poeae Chloroplast Group 2 (Poeae type)</taxon>
        <taxon>Loliodinae</taxon>
        <taxon>Loliinae</taxon>
        <taxon>Lolium</taxon>
    </lineage>
</organism>
<dbReference type="PANTHER" id="PTHR35828:SF27">
    <property type="entry name" value="F-BOX DOMAIN-CONTAINING PROTEIN"/>
    <property type="match status" value="1"/>
</dbReference>
<accession>A0AAD8U6S7</accession>
<dbReference type="PANTHER" id="PTHR35828">
    <property type="entry name" value="OS08G0203800 PROTEIN-RELATED"/>
    <property type="match status" value="1"/>
</dbReference>
<gene>
    <name evidence="2" type="ORF">QYE76_015630</name>
</gene>
<comment type="caution">
    <text evidence="2">The sequence shown here is derived from an EMBL/GenBank/DDBJ whole genome shotgun (WGS) entry which is preliminary data.</text>
</comment>
<name>A0AAD8U6S7_LOLMU</name>
<keyword evidence="3" id="KW-1185">Reference proteome</keyword>
<feature type="domain" description="F-box" evidence="1">
    <location>
        <begin position="12"/>
        <end position="47"/>
    </location>
</feature>
<dbReference type="SUPFAM" id="SSF81383">
    <property type="entry name" value="F-box domain"/>
    <property type="match status" value="1"/>
</dbReference>
<proteinExistence type="predicted"/>
<dbReference type="InterPro" id="IPR036047">
    <property type="entry name" value="F-box-like_dom_sf"/>
</dbReference>
<protein>
    <recommendedName>
        <fullName evidence="1">F-box domain-containing protein</fullName>
    </recommendedName>
</protein>